<feature type="region of interest" description="Disordered" evidence="1">
    <location>
        <begin position="33"/>
        <end position="68"/>
    </location>
</feature>
<feature type="compositionally biased region" description="Basic and acidic residues" evidence="1">
    <location>
        <begin position="34"/>
        <end position="68"/>
    </location>
</feature>
<evidence type="ECO:0000313" key="2">
    <source>
        <dbReference type="EMBL" id="KAH3817907.1"/>
    </source>
</evidence>
<gene>
    <name evidence="2" type="ORF">DPMN_119463</name>
</gene>
<sequence>MGLIPYAHIIRIAHSACASLTKAIAHKTVWGNCDWKRERGGEGEGGREKEREREREGGREQEHEQESKMLRAKAIAHKTVWGNCDWKRERGGEWEGGREKEREREREGGREQEHEQESKM</sequence>
<feature type="region of interest" description="Disordered" evidence="1">
    <location>
        <begin position="87"/>
        <end position="120"/>
    </location>
</feature>
<name>A0A9D4GQ09_DREPO</name>
<comment type="caution">
    <text evidence="2">The sequence shown here is derived from an EMBL/GenBank/DDBJ whole genome shotgun (WGS) entry which is preliminary data.</text>
</comment>
<keyword evidence="3" id="KW-1185">Reference proteome</keyword>
<dbReference type="AlphaFoldDB" id="A0A9D4GQ09"/>
<evidence type="ECO:0000256" key="1">
    <source>
        <dbReference type="SAM" id="MobiDB-lite"/>
    </source>
</evidence>
<organism evidence="2 3">
    <name type="scientific">Dreissena polymorpha</name>
    <name type="common">Zebra mussel</name>
    <name type="synonym">Mytilus polymorpha</name>
    <dbReference type="NCBI Taxonomy" id="45954"/>
    <lineage>
        <taxon>Eukaryota</taxon>
        <taxon>Metazoa</taxon>
        <taxon>Spiralia</taxon>
        <taxon>Lophotrochozoa</taxon>
        <taxon>Mollusca</taxon>
        <taxon>Bivalvia</taxon>
        <taxon>Autobranchia</taxon>
        <taxon>Heteroconchia</taxon>
        <taxon>Euheterodonta</taxon>
        <taxon>Imparidentia</taxon>
        <taxon>Neoheterodontei</taxon>
        <taxon>Myida</taxon>
        <taxon>Dreissenoidea</taxon>
        <taxon>Dreissenidae</taxon>
        <taxon>Dreissena</taxon>
    </lineage>
</organism>
<dbReference type="EMBL" id="JAIWYP010000005">
    <property type="protein sequence ID" value="KAH3817907.1"/>
    <property type="molecule type" value="Genomic_DNA"/>
</dbReference>
<reference evidence="2" key="1">
    <citation type="journal article" date="2019" name="bioRxiv">
        <title>The Genome of the Zebra Mussel, Dreissena polymorpha: A Resource for Invasive Species Research.</title>
        <authorList>
            <person name="McCartney M.A."/>
            <person name="Auch B."/>
            <person name="Kono T."/>
            <person name="Mallez S."/>
            <person name="Zhang Y."/>
            <person name="Obille A."/>
            <person name="Becker A."/>
            <person name="Abrahante J.E."/>
            <person name="Garbe J."/>
            <person name="Badalamenti J.P."/>
            <person name="Herman A."/>
            <person name="Mangelson H."/>
            <person name="Liachko I."/>
            <person name="Sullivan S."/>
            <person name="Sone E.D."/>
            <person name="Koren S."/>
            <person name="Silverstein K.A.T."/>
            <person name="Beckman K.B."/>
            <person name="Gohl D.M."/>
        </authorList>
    </citation>
    <scope>NUCLEOTIDE SEQUENCE</scope>
    <source>
        <strain evidence="2">Duluth1</strain>
        <tissue evidence="2">Whole animal</tissue>
    </source>
</reference>
<protein>
    <submittedName>
        <fullName evidence="2">Uncharacterized protein</fullName>
    </submittedName>
</protein>
<proteinExistence type="predicted"/>
<reference evidence="2" key="2">
    <citation type="submission" date="2020-11" db="EMBL/GenBank/DDBJ databases">
        <authorList>
            <person name="McCartney M.A."/>
            <person name="Auch B."/>
            <person name="Kono T."/>
            <person name="Mallez S."/>
            <person name="Becker A."/>
            <person name="Gohl D.M."/>
            <person name="Silverstein K.A.T."/>
            <person name="Koren S."/>
            <person name="Bechman K.B."/>
            <person name="Herman A."/>
            <person name="Abrahante J.E."/>
            <person name="Garbe J."/>
        </authorList>
    </citation>
    <scope>NUCLEOTIDE SEQUENCE</scope>
    <source>
        <strain evidence="2">Duluth1</strain>
        <tissue evidence="2">Whole animal</tissue>
    </source>
</reference>
<dbReference type="Proteomes" id="UP000828390">
    <property type="component" value="Unassembled WGS sequence"/>
</dbReference>
<accession>A0A9D4GQ09</accession>
<evidence type="ECO:0000313" key="3">
    <source>
        <dbReference type="Proteomes" id="UP000828390"/>
    </source>
</evidence>